<dbReference type="InterPro" id="IPR007373">
    <property type="entry name" value="Thiamin_PyroPKinase_B1-bd"/>
</dbReference>
<evidence type="ECO:0000256" key="4">
    <source>
        <dbReference type="ARBA" id="ARBA00022840"/>
    </source>
</evidence>
<dbReference type="Gene3D" id="3.40.50.10240">
    <property type="entry name" value="Thiamin pyrophosphokinase, catalytic domain"/>
    <property type="match status" value="1"/>
</dbReference>
<dbReference type="InterPro" id="IPR036371">
    <property type="entry name" value="TPK_B1-bd_sf"/>
</dbReference>
<dbReference type="CDD" id="cd07995">
    <property type="entry name" value="TPK"/>
    <property type="match status" value="1"/>
</dbReference>
<sequence length="218" mass="24502">MRRCLIMTGGKLDLAFARSFLEKETFDKVIAVDGGLKAVKELGLVPDYIVGDFDSVSSEIREEFRQYPFIVWEQHKPEKNETDTELARNRALTLSCDEIVFLGATGGRIDHMIGNIHALKTCMERGIAAYIVDSQNRLSLLDGERTFSKAEQWGKYVSFAPYTEEVTGITLTGFKYPLKNRTIYRGEEVGLCISNEIAEDTATITLEDGVLICIESRD</sequence>
<dbReference type="InterPro" id="IPR006282">
    <property type="entry name" value="Thi_PPkinase"/>
</dbReference>
<dbReference type="InterPro" id="IPR053149">
    <property type="entry name" value="TPK"/>
</dbReference>
<evidence type="ECO:0000259" key="6">
    <source>
        <dbReference type="SMART" id="SM00983"/>
    </source>
</evidence>
<feature type="domain" description="Thiamin pyrophosphokinase thiamin-binding" evidence="6">
    <location>
        <begin position="143"/>
        <end position="212"/>
    </location>
</feature>
<accession>A0ABV1HN88</accession>
<dbReference type="InterPro" id="IPR036759">
    <property type="entry name" value="TPK_catalytic_sf"/>
</dbReference>
<name>A0ABV1HN88_9FIRM</name>
<keyword evidence="3" id="KW-0418">Kinase</keyword>
<evidence type="ECO:0000256" key="5">
    <source>
        <dbReference type="NCBIfam" id="TIGR01378"/>
    </source>
</evidence>
<evidence type="ECO:0000256" key="1">
    <source>
        <dbReference type="ARBA" id="ARBA00022679"/>
    </source>
</evidence>
<dbReference type="EC" id="2.7.6.2" evidence="5"/>
<evidence type="ECO:0000313" key="8">
    <source>
        <dbReference type="Proteomes" id="UP001437460"/>
    </source>
</evidence>
<proteinExistence type="predicted"/>
<organism evidence="7 8">
    <name type="scientific">Ventrimonas faecis</name>
    <dbReference type="NCBI Taxonomy" id="3133170"/>
    <lineage>
        <taxon>Bacteria</taxon>
        <taxon>Bacillati</taxon>
        <taxon>Bacillota</taxon>
        <taxon>Clostridia</taxon>
        <taxon>Lachnospirales</taxon>
        <taxon>Lachnospiraceae</taxon>
        <taxon>Ventrimonas</taxon>
    </lineage>
</organism>
<evidence type="ECO:0000313" key="7">
    <source>
        <dbReference type="EMBL" id="MEQ2563579.1"/>
    </source>
</evidence>
<dbReference type="Pfam" id="PF04263">
    <property type="entry name" value="TPK_catalytic"/>
    <property type="match status" value="1"/>
</dbReference>
<keyword evidence="8" id="KW-1185">Reference proteome</keyword>
<protein>
    <recommendedName>
        <fullName evidence="5">Thiamine diphosphokinase</fullName>
        <ecNumber evidence="5">2.7.6.2</ecNumber>
    </recommendedName>
</protein>
<keyword evidence="4" id="KW-0067">ATP-binding</keyword>
<dbReference type="SMART" id="SM00983">
    <property type="entry name" value="TPK_B1_binding"/>
    <property type="match status" value="1"/>
</dbReference>
<dbReference type="PANTHER" id="PTHR41299">
    <property type="entry name" value="THIAMINE PYROPHOSPHOKINASE"/>
    <property type="match status" value="1"/>
</dbReference>
<comment type="caution">
    <text evidence="7">The sequence shown here is derived from an EMBL/GenBank/DDBJ whole genome shotgun (WGS) entry which is preliminary data.</text>
</comment>
<evidence type="ECO:0000256" key="3">
    <source>
        <dbReference type="ARBA" id="ARBA00022777"/>
    </source>
</evidence>
<evidence type="ECO:0000256" key="2">
    <source>
        <dbReference type="ARBA" id="ARBA00022741"/>
    </source>
</evidence>
<dbReference type="SUPFAM" id="SSF63999">
    <property type="entry name" value="Thiamin pyrophosphokinase, catalytic domain"/>
    <property type="match status" value="1"/>
</dbReference>
<keyword evidence="2" id="KW-0547">Nucleotide-binding</keyword>
<dbReference type="RefSeq" id="WP_349229706.1">
    <property type="nucleotide sequence ID" value="NZ_JBBMFJ010000021.1"/>
</dbReference>
<gene>
    <name evidence="7" type="ORF">WMO41_10485</name>
</gene>
<reference evidence="7 8" key="1">
    <citation type="submission" date="2024-03" db="EMBL/GenBank/DDBJ databases">
        <title>Human intestinal bacterial collection.</title>
        <authorList>
            <person name="Pauvert C."/>
            <person name="Hitch T.C.A."/>
            <person name="Clavel T."/>
        </authorList>
    </citation>
    <scope>NUCLEOTIDE SEQUENCE [LARGE SCALE GENOMIC DNA]</scope>
    <source>
        <strain evidence="7 8">CLA-AP-H27</strain>
    </source>
</reference>
<dbReference type="PANTHER" id="PTHR41299:SF1">
    <property type="entry name" value="THIAMINE PYROPHOSPHOKINASE"/>
    <property type="match status" value="1"/>
</dbReference>
<keyword evidence="1 7" id="KW-0808">Transferase</keyword>
<dbReference type="Pfam" id="PF04265">
    <property type="entry name" value="TPK_B1_binding"/>
    <property type="match status" value="1"/>
</dbReference>
<dbReference type="Proteomes" id="UP001437460">
    <property type="component" value="Unassembled WGS sequence"/>
</dbReference>
<dbReference type="SUPFAM" id="SSF63862">
    <property type="entry name" value="Thiamin pyrophosphokinase, substrate-binding domain"/>
    <property type="match status" value="1"/>
</dbReference>
<dbReference type="InterPro" id="IPR007371">
    <property type="entry name" value="TPK_catalytic"/>
</dbReference>
<dbReference type="NCBIfam" id="TIGR01378">
    <property type="entry name" value="thi_PPkinase"/>
    <property type="match status" value="1"/>
</dbReference>
<dbReference type="GO" id="GO:0004788">
    <property type="term" value="F:thiamine diphosphokinase activity"/>
    <property type="evidence" value="ECO:0007669"/>
    <property type="project" value="UniProtKB-EC"/>
</dbReference>
<dbReference type="EMBL" id="JBBMFJ010000021">
    <property type="protein sequence ID" value="MEQ2563579.1"/>
    <property type="molecule type" value="Genomic_DNA"/>
</dbReference>